<dbReference type="EMBL" id="BEGY01000012">
    <property type="protein sequence ID" value="GAX75407.1"/>
    <property type="molecule type" value="Genomic_DNA"/>
</dbReference>
<evidence type="ECO:0000313" key="1">
    <source>
        <dbReference type="EMBL" id="GAX75407.1"/>
    </source>
</evidence>
<name>A0A250WX46_9CHLO</name>
<protein>
    <submittedName>
        <fullName evidence="1">Uncharacterized protein</fullName>
    </submittedName>
</protein>
<keyword evidence="2" id="KW-1185">Reference proteome</keyword>
<sequence length="221" mass="24606">MSNTKTDDEFVRTVLFQALQQNTCNLTEEQLSNLGNLCEDAVAVLGKLSRDRTLCNSGPEVQLVDSQVLSLSQQVYEAESRVGRLRQEVPLLLAESMKNELMGCRPPRVPEDNLPDISGKVDVQQHDLDAAPDCPAWKQLTEVNNKVPSLMARLDQTLQRLTRIVDITEADQCRPSPRTVEKVLMNRTSHRIAALDQDDVGNEEAIAAAATRKRLIQDFAA</sequence>
<dbReference type="OrthoDB" id="10614918at2759"/>
<evidence type="ECO:0000313" key="2">
    <source>
        <dbReference type="Proteomes" id="UP000232323"/>
    </source>
</evidence>
<dbReference type="Proteomes" id="UP000232323">
    <property type="component" value="Unassembled WGS sequence"/>
</dbReference>
<proteinExistence type="predicted"/>
<reference evidence="1 2" key="1">
    <citation type="submission" date="2017-08" db="EMBL/GenBank/DDBJ databases">
        <title>Acidophilic green algal genome provides insights into adaptation to an acidic environment.</title>
        <authorList>
            <person name="Hirooka S."/>
            <person name="Hirose Y."/>
            <person name="Kanesaki Y."/>
            <person name="Higuchi S."/>
            <person name="Fujiwara T."/>
            <person name="Onuma R."/>
            <person name="Era A."/>
            <person name="Ohbayashi R."/>
            <person name="Uzuka A."/>
            <person name="Nozaki H."/>
            <person name="Yoshikawa H."/>
            <person name="Miyagishima S.Y."/>
        </authorList>
    </citation>
    <scope>NUCLEOTIDE SEQUENCE [LARGE SCALE GENOMIC DNA]</scope>
    <source>
        <strain evidence="1 2">NIES-2499</strain>
    </source>
</reference>
<comment type="caution">
    <text evidence="1">The sequence shown here is derived from an EMBL/GenBank/DDBJ whole genome shotgun (WGS) entry which is preliminary data.</text>
</comment>
<gene>
    <name evidence="1" type="ORF">CEUSTIGMA_g2851.t1</name>
</gene>
<dbReference type="AlphaFoldDB" id="A0A250WX46"/>
<accession>A0A250WX46</accession>
<organism evidence="1 2">
    <name type="scientific">Chlamydomonas eustigma</name>
    <dbReference type="NCBI Taxonomy" id="1157962"/>
    <lineage>
        <taxon>Eukaryota</taxon>
        <taxon>Viridiplantae</taxon>
        <taxon>Chlorophyta</taxon>
        <taxon>core chlorophytes</taxon>
        <taxon>Chlorophyceae</taxon>
        <taxon>CS clade</taxon>
        <taxon>Chlamydomonadales</taxon>
        <taxon>Chlamydomonadaceae</taxon>
        <taxon>Chlamydomonas</taxon>
    </lineage>
</organism>